<accession>A0A090I5M8</accession>
<sequence>MLKVFAISINKNVLLAAIFLFFVLQNRSFAAINSEEVVGREIETLSQGIVTQATIESLDDTLQQMNGEARQLSHEIRLQSKYHQQLENQLAQLQRSFIELDDELDSIRQIKINLQPLLLEMFNGLQSLVNADLPFQIQKRKQRLDNLHEMLMNSALSDAHKLERILIAYQTEISFGNRVLVWQDRLNETQEVTFLSVGRIGYYYLSLDGSRGAVWKDNLGWQNLNKPQTKQLVLAITKAKNTTTPSLLTIPKAI</sequence>
<dbReference type="EMBL" id="LN554847">
    <property type="protein sequence ID" value="CED56691.1"/>
    <property type="molecule type" value="Genomic_DNA"/>
</dbReference>
<dbReference type="PATRIC" id="fig|80852.17.peg.2766"/>
<dbReference type="InterPro" id="IPR016866">
    <property type="entry name" value="UCP028069"/>
</dbReference>
<keyword evidence="1" id="KW-0175">Coiled coil</keyword>
<dbReference type="KEGG" id="awd:AWOD_II_0032"/>
<reference evidence="3" key="1">
    <citation type="submission" date="2014-09" db="EMBL/GenBank/DDBJ databases">
        <authorList>
            <person name="Hjerde E."/>
        </authorList>
    </citation>
    <scope>NUCLEOTIDE SEQUENCE [LARGE SCALE GENOMIC DNA]</scope>
    <source>
        <strain evidence="3">06/09/139</strain>
    </source>
</reference>
<keyword evidence="3" id="KW-1185">Reference proteome</keyword>
<organism evidence="2 3">
    <name type="scientific">Aliivibrio wodanis</name>
    <dbReference type="NCBI Taxonomy" id="80852"/>
    <lineage>
        <taxon>Bacteria</taxon>
        <taxon>Pseudomonadati</taxon>
        <taxon>Pseudomonadota</taxon>
        <taxon>Gammaproteobacteria</taxon>
        <taxon>Vibrionales</taxon>
        <taxon>Vibrionaceae</taxon>
        <taxon>Aliivibrio</taxon>
    </lineage>
</organism>
<feature type="coiled-coil region" evidence="1">
    <location>
        <begin position="55"/>
        <end position="110"/>
    </location>
</feature>
<dbReference type="HOGENOM" id="CLU_085088_0_0_6"/>
<name>A0A090I5M8_9GAMM</name>
<evidence type="ECO:0000313" key="2">
    <source>
        <dbReference type="EMBL" id="CED56691.1"/>
    </source>
</evidence>
<protein>
    <submittedName>
        <fullName evidence="2">TonB system biopolymer transport component</fullName>
    </submittedName>
</protein>
<gene>
    <name evidence="2" type="ORF">AWOD_II_0032</name>
</gene>
<evidence type="ECO:0000313" key="3">
    <source>
        <dbReference type="Proteomes" id="UP000032427"/>
    </source>
</evidence>
<evidence type="ECO:0000256" key="1">
    <source>
        <dbReference type="SAM" id="Coils"/>
    </source>
</evidence>
<dbReference type="Proteomes" id="UP000032427">
    <property type="component" value="Chromosome 2"/>
</dbReference>
<dbReference type="OrthoDB" id="5880116at2"/>
<dbReference type="GeneID" id="28542279"/>
<dbReference type="Pfam" id="PF11932">
    <property type="entry name" value="DUF3450"/>
    <property type="match status" value="1"/>
</dbReference>
<proteinExistence type="predicted"/>
<dbReference type="STRING" id="80852.AWOD_II_0032"/>
<dbReference type="AlphaFoldDB" id="A0A090I5M8"/>